<proteinExistence type="predicted"/>
<dbReference type="Pfam" id="PF00392">
    <property type="entry name" value="GntR"/>
    <property type="match status" value="1"/>
</dbReference>
<gene>
    <name evidence="5" type="ORF">GCM10023320_11130</name>
</gene>
<dbReference type="InterPro" id="IPR008920">
    <property type="entry name" value="TF_FadR/GntR_C"/>
</dbReference>
<accession>A0ABP9NDW4</accession>
<dbReference type="InterPro" id="IPR000524">
    <property type="entry name" value="Tscrpt_reg_HTH_GntR"/>
</dbReference>
<evidence type="ECO:0000256" key="2">
    <source>
        <dbReference type="ARBA" id="ARBA00023125"/>
    </source>
</evidence>
<reference evidence="6" key="1">
    <citation type="journal article" date="2019" name="Int. J. Syst. Evol. Microbiol.">
        <title>The Global Catalogue of Microorganisms (GCM) 10K type strain sequencing project: providing services to taxonomists for standard genome sequencing and annotation.</title>
        <authorList>
            <consortium name="The Broad Institute Genomics Platform"/>
            <consortium name="The Broad Institute Genome Sequencing Center for Infectious Disease"/>
            <person name="Wu L."/>
            <person name="Ma J."/>
        </authorList>
    </citation>
    <scope>NUCLEOTIDE SEQUENCE [LARGE SCALE GENOMIC DNA]</scope>
    <source>
        <strain evidence="6">JCM 18302</strain>
    </source>
</reference>
<feature type="domain" description="HTH gntR-type" evidence="4">
    <location>
        <begin position="11"/>
        <end position="77"/>
    </location>
</feature>
<dbReference type="Gene3D" id="1.20.120.530">
    <property type="entry name" value="GntR ligand-binding domain-like"/>
    <property type="match status" value="1"/>
</dbReference>
<organism evidence="5 6">
    <name type="scientific">Pseudonocardia adelaidensis</name>
    <dbReference type="NCBI Taxonomy" id="648754"/>
    <lineage>
        <taxon>Bacteria</taxon>
        <taxon>Bacillati</taxon>
        <taxon>Actinomycetota</taxon>
        <taxon>Actinomycetes</taxon>
        <taxon>Pseudonocardiales</taxon>
        <taxon>Pseudonocardiaceae</taxon>
        <taxon>Pseudonocardia</taxon>
    </lineage>
</organism>
<keyword evidence="3" id="KW-0804">Transcription</keyword>
<dbReference type="SMART" id="SM00895">
    <property type="entry name" value="FCD"/>
    <property type="match status" value="1"/>
</dbReference>
<protein>
    <recommendedName>
        <fullName evidence="4">HTH gntR-type domain-containing protein</fullName>
    </recommendedName>
</protein>
<dbReference type="SUPFAM" id="SSF46785">
    <property type="entry name" value="Winged helix' DNA-binding domain"/>
    <property type="match status" value="1"/>
</dbReference>
<keyword evidence="2" id="KW-0238">DNA-binding</keyword>
<evidence type="ECO:0000259" key="4">
    <source>
        <dbReference type="PROSITE" id="PS50949"/>
    </source>
</evidence>
<keyword evidence="1" id="KW-0805">Transcription regulation</keyword>
<dbReference type="Pfam" id="PF07729">
    <property type="entry name" value="FCD"/>
    <property type="match status" value="1"/>
</dbReference>
<dbReference type="PROSITE" id="PS50949">
    <property type="entry name" value="HTH_GNTR"/>
    <property type="match status" value="1"/>
</dbReference>
<evidence type="ECO:0000313" key="5">
    <source>
        <dbReference type="EMBL" id="GAA5114241.1"/>
    </source>
</evidence>
<dbReference type="RefSeq" id="WP_345603686.1">
    <property type="nucleotide sequence ID" value="NZ_BAABJO010000003.1"/>
</dbReference>
<dbReference type="PANTHER" id="PTHR43537:SF5">
    <property type="entry name" value="UXU OPERON TRANSCRIPTIONAL REGULATOR"/>
    <property type="match status" value="1"/>
</dbReference>
<evidence type="ECO:0000313" key="6">
    <source>
        <dbReference type="Proteomes" id="UP001500804"/>
    </source>
</evidence>
<dbReference type="Gene3D" id="1.10.10.10">
    <property type="entry name" value="Winged helix-like DNA-binding domain superfamily/Winged helix DNA-binding domain"/>
    <property type="match status" value="1"/>
</dbReference>
<sequence>MPANDGSATPPSQPAVVRDAVLRWIVQGTLRPGDALPVEAVVARTGASADAVRDALGELAELGVARPDADGVVIADPTAHNMAETDEIRHILEDVAVRRFVQQATESQVGALRRSLEAVEEVAARPDPALEQLVRARDWFFVVMLRTAGLATRDLLRNLRSHAGLVMSLAVAGPGRPAEVVEELRAIYLALAARDAEAAIAACDRHRANSTDAGLKQLGNAT</sequence>
<dbReference type="InterPro" id="IPR036390">
    <property type="entry name" value="WH_DNA-bd_sf"/>
</dbReference>
<dbReference type="InterPro" id="IPR036388">
    <property type="entry name" value="WH-like_DNA-bd_sf"/>
</dbReference>
<evidence type="ECO:0000256" key="3">
    <source>
        <dbReference type="ARBA" id="ARBA00023163"/>
    </source>
</evidence>
<dbReference type="SUPFAM" id="SSF48008">
    <property type="entry name" value="GntR ligand-binding domain-like"/>
    <property type="match status" value="1"/>
</dbReference>
<evidence type="ECO:0000256" key="1">
    <source>
        <dbReference type="ARBA" id="ARBA00023015"/>
    </source>
</evidence>
<comment type="caution">
    <text evidence="5">The sequence shown here is derived from an EMBL/GenBank/DDBJ whole genome shotgun (WGS) entry which is preliminary data.</text>
</comment>
<dbReference type="Proteomes" id="UP001500804">
    <property type="component" value="Unassembled WGS sequence"/>
</dbReference>
<dbReference type="EMBL" id="BAABJO010000003">
    <property type="protein sequence ID" value="GAA5114241.1"/>
    <property type="molecule type" value="Genomic_DNA"/>
</dbReference>
<dbReference type="PANTHER" id="PTHR43537">
    <property type="entry name" value="TRANSCRIPTIONAL REGULATOR, GNTR FAMILY"/>
    <property type="match status" value="1"/>
</dbReference>
<keyword evidence="6" id="KW-1185">Reference proteome</keyword>
<name>A0ABP9NDW4_9PSEU</name>
<dbReference type="InterPro" id="IPR011711">
    <property type="entry name" value="GntR_C"/>
</dbReference>